<name>D1CI45_THET1</name>
<keyword evidence="2 7" id="KW-0813">Transport</keyword>
<gene>
    <name evidence="9" type="ordered locus">Tter_2527</name>
</gene>
<proteinExistence type="inferred from homology"/>
<dbReference type="HOGENOM" id="CLU_016047_0_2_0"/>
<accession>D1CI45</accession>
<feature type="transmembrane region" description="Helical" evidence="7">
    <location>
        <begin position="172"/>
        <end position="196"/>
    </location>
</feature>
<dbReference type="GO" id="GO:0055085">
    <property type="term" value="P:transmembrane transport"/>
    <property type="evidence" value="ECO:0007669"/>
    <property type="project" value="InterPro"/>
</dbReference>
<dbReference type="Gene3D" id="1.10.3720.10">
    <property type="entry name" value="MetI-like"/>
    <property type="match status" value="1"/>
</dbReference>
<dbReference type="OrthoDB" id="9788108at2"/>
<dbReference type="GO" id="GO:0005886">
    <property type="term" value="C:plasma membrane"/>
    <property type="evidence" value="ECO:0007669"/>
    <property type="project" value="UniProtKB-SubCell"/>
</dbReference>
<evidence type="ECO:0000313" key="9">
    <source>
        <dbReference type="EMBL" id="ACZ43416.1"/>
    </source>
</evidence>
<evidence type="ECO:0000313" key="10">
    <source>
        <dbReference type="Proteomes" id="UP000000323"/>
    </source>
</evidence>
<dbReference type="SUPFAM" id="SSF161098">
    <property type="entry name" value="MetI-like"/>
    <property type="match status" value="1"/>
</dbReference>
<dbReference type="InterPro" id="IPR035906">
    <property type="entry name" value="MetI-like_sf"/>
</dbReference>
<evidence type="ECO:0000256" key="1">
    <source>
        <dbReference type="ARBA" id="ARBA00004651"/>
    </source>
</evidence>
<evidence type="ECO:0000256" key="7">
    <source>
        <dbReference type="RuleBase" id="RU363032"/>
    </source>
</evidence>
<dbReference type="InterPro" id="IPR051393">
    <property type="entry name" value="ABC_transporter_permease"/>
</dbReference>
<organism evidence="9 10">
    <name type="scientific">Thermobaculum terrenum (strain ATCC BAA-798 / CCMEE 7001 / YNP1)</name>
    <dbReference type="NCBI Taxonomy" id="525904"/>
    <lineage>
        <taxon>Bacteria</taxon>
        <taxon>Bacillati</taxon>
        <taxon>Chloroflexota</taxon>
        <taxon>Chloroflexia</taxon>
        <taxon>Candidatus Thermobaculales</taxon>
        <taxon>Candidatus Thermobaculaceae</taxon>
        <taxon>Thermobaculum</taxon>
    </lineage>
</organism>
<dbReference type="AlphaFoldDB" id="D1CI45"/>
<feature type="domain" description="ABC transmembrane type-1" evidence="8">
    <location>
        <begin position="87"/>
        <end position="299"/>
    </location>
</feature>
<dbReference type="PANTHER" id="PTHR30193">
    <property type="entry name" value="ABC TRANSPORTER PERMEASE PROTEIN"/>
    <property type="match status" value="1"/>
</dbReference>
<keyword evidence="3" id="KW-1003">Cell membrane</keyword>
<evidence type="ECO:0000256" key="5">
    <source>
        <dbReference type="ARBA" id="ARBA00022989"/>
    </source>
</evidence>
<keyword evidence="5 7" id="KW-1133">Transmembrane helix</keyword>
<keyword evidence="6 7" id="KW-0472">Membrane</keyword>
<evidence type="ECO:0000256" key="6">
    <source>
        <dbReference type="ARBA" id="ARBA00023136"/>
    </source>
</evidence>
<evidence type="ECO:0000256" key="2">
    <source>
        <dbReference type="ARBA" id="ARBA00022448"/>
    </source>
</evidence>
<comment type="subcellular location">
    <subcellularLocation>
        <location evidence="1 7">Cell membrane</location>
        <topology evidence="1 7">Multi-pass membrane protein</topology>
    </subcellularLocation>
</comment>
<dbReference type="Pfam" id="PF00528">
    <property type="entry name" value="BPD_transp_1"/>
    <property type="match status" value="1"/>
</dbReference>
<dbReference type="PROSITE" id="PS50928">
    <property type="entry name" value="ABC_TM1"/>
    <property type="match status" value="1"/>
</dbReference>
<evidence type="ECO:0000259" key="8">
    <source>
        <dbReference type="PROSITE" id="PS50928"/>
    </source>
</evidence>
<feature type="transmembrane region" description="Helical" evidence="7">
    <location>
        <begin position="30"/>
        <end position="49"/>
    </location>
</feature>
<dbReference type="CDD" id="cd06261">
    <property type="entry name" value="TM_PBP2"/>
    <property type="match status" value="1"/>
</dbReference>
<reference evidence="10" key="1">
    <citation type="journal article" date="2010" name="Stand. Genomic Sci.">
        <title>Complete genome sequence of 'Thermobaculum terrenum' type strain (YNP1).</title>
        <authorList>
            <person name="Kiss H."/>
            <person name="Cleland D."/>
            <person name="Lapidus A."/>
            <person name="Lucas S."/>
            <person name="Glavina Del Rio T."/>
            <person name="Nolan M."/>
            <person name="Tice H."/>
            <person name="Han C."/>
            <person name="Goodwin L."/>
            <person name="Pitluck S."/>
            <person name="Liolios K."/>
            <person name="Ivanova N."/>
            <person name="Mavromatis K."/>
            <person name="Ovchinnikova G."/>
            <person name="Pati A."/>
            <person name="Chen A."/>
            <person name="Palaniappan K."/>
            <person name="Land M."/>
            <person name="Hauser L."/>
            <person name="Chang Y."/>
            <person name="Jeffries C."/>
            <person name="Lu M."/>
            <person name="Brettin T."/>
            <person name="Detter J."/>
            <person name="Goker M."/>
            <person name="Tindall B."/>
            <person name="Beck B."/>
            <person name="McDermott T."/>
            <person name="Woyke T."/>
            <person name="Bristow J."/>
            <person name="Eisen J."/>
            <person name="Markowitz V."/>
            <person name="Hugenholtz P."/>
            <person name="Kyrpides N."/>
            <person name="Klenk H."/>
            <person name="Cheng J."/>
        </authorList>
    </citation>
    <scope>NUCLEOTIDE SEQUENCE [LARGE SCALE GENOMIC DNA]</scope>
    <source>
        <strain evidence="10">ATCC BAA-798 / YNP1</strain>
    </source>
</reference>
<comment type="similarity">
    <text evidence="7">Belongs to the binding-protein-dependent transport system permease family.</text>
</comment>
<dbReference type="RefSeq" id="WP_012876447.1">
    <property type="nucleotide sequence ID" value="NC_013526.1"/>
</dbReference>
<feature type="transmembrane region" description="Helical" evidence="7">
    <location>
        <begin position="278"/>
        <end position="302"/>
    </location>
</feature>
<evidence type="ECO:0000256" key="3">
    <source>
        <dbReference type="ARBA" id="ARBA00022475"/>
    </source>
</evidence>
<dbReference type="InterPro" id="IPR000515">
    <property type="entry name" value="MetI-like"/>
</dbReference>
<dbReference type="Proteomes" id="UP000000323">
    <property type="component" value="Chromosome 2"/>
</dbReference>
<keyword evidence="10" id="KW-1185">Reference proteome</keyword>
<feature type="transmembrane region" description="Helical" evidence="7">
    <location>
        <begin position="91"/>
        <end position="112"/>
    </location>
</feature>
<feature type="transmembrane region" description="Helical" evidence="7">
    <location>
        <begin position="124"/>
        <end position="144"/>
    </location>
</feature>
<protein>
    <submittedName>
        <fullName evidence="9">Binding-protein-dependent transport systems inner membrane component</fullName>
    </submittedName>
</protein>
<feature type="transmembrane region" description="Helical" evidence="7">
    <location>
        <begin position="227"/>
        <end position="246"/>
    </location>
</feature>
<dbReference type="EMBL" id="CP001826">
    <property type="protein sequence ID" value="ACZ43416.1"/>
    <property type="molecule type" value="Genomic_DNA"/>
</dbReference>
<dbReference type="PANTHER" id="PTHR30193:SF41">
    <property type="entry name" value="DIACETYLCHITOBIOSE UPTAKE SYSTEM PERMEASE PROTEIN NGCF"/>
    <property type="match status" value="1"/>
</dbReference>
<dbReference type="KEGG" id="ttr:Tter_2527"/>
<evidence type="ECO:0000256" key="4">
    <source>
        <dbReference type="ARBA" id="ARBA00022692"/>
    </source>
</evidence>
<sequence length="309" mass="34300">MRAAKASPRTMARGATWAHIRRKVLEQATAYAFLLPALLVFALFSWYPILKGFTVALQQVTLGGEARWVGLANFRYVLSDPLLPIAWRNTLYFAGLGLVIGFFVPVVLAILVNEVRRGQALFRVGFYLPSIMPLVVVVLLWKWIYDPGNGLLNGVLQSLGLPQLGWYQDPKLAMPSLVIMSTWTYAGATTLIYLAALQGIPAHLYEAAEIDGATVLQRMRYITLPQLRGVMLIMLILQIIGTMQVFTEPFVMTGGGPNNATLTVMLLIYQYAFAYSNFGAATALGLMLFVVLVVFSIAYFVLTRRLQQL</sequence>
<keyword evidence="4 7" id="KW-0812">Transmembrane</keyword>
<dbReference type="STRING" id="525904.Tter_2527"/>
<dbReference type="eggNOG" id="COG1175">
    <property type="taxonomic scope" value="Bacteria"/>
</dbReference>